<dbReference type="InterPro" id="IPR007197">
    <property type="entry name" value="rSAM"/>
</dbReference>
<dbReference type="AlphaFoldDB" id="X1TIJ7"/>
<dbReference type="GO" id="GO:0003824">
    <property type="term" value="F:catalytic activity"/>
    <property type="evidence" value="ECO:0007669"/>
    <property type="project" value="InterPro"/>
</dbReference>
<gene>
    <name evidence="1" type="ORF">S12H4_28647</name>
</gene>
<organism evidence="1">
    <name type="scientific">marine sediment metagenome</name>
    <dbReference type="NCBI Taxonomy" id="412755"/>
    <lineage>
        <taxon>unclassified sequences</taxon>
        <taxon>metagenomes</taxon>
        <taxon>ecological metagenomes</taxon>
    </lineage>
</organism>
<reference evidence="1" key="1">
    <citation type="journal article" date="2014" name="Front. Microbiol.">
        <title>High frequency of phylogenetically diverse reductive dehalogenase-homologous genes in deep subseafloor sedimentary metagenomes.</title>
        <authorList>
            <person name="Kawai M."/>
            <person name="Futagami T."/>
            <person name="Toyoda A."/>
            <person name="Takaki Y."/>
            <person name="Nishi S."/>
            <person name="Hori S."/>
            <person name="Arai W."/>
            <person name="Tsubouchi T."/>
            <person name="Morono Y."/>
            <person name="Uchiyama I."/>
            <person name="Ito T."/>
            <person name="Fujiyama A."/>
            <person name="Inagaki F."/>
            <person name="Takami H."/>
        </authorList>
    </citation>
    <scope>NUCLEOTIDE SEQUENCE</scope>
    <source>
        <strain evidence="1">Expedition CK06-06</strain>
    </source>
</reference>
<comment type="caution">
    <text evidence="1">The sequence shown here is derived from an EMBL/GenBank/DDBJ whole genome shotgun (WGS) entry which is preliminary data.</text>
</comment>
<dbReference type="InterPro" id="IPR058240">
    <property type="entry name" value="rSAM_sf"/>
</dbReference>
<dbReference type="SFLD" id="SFLDS00029">
    <property type="entry name" value="Radical_SAM"/>
    <property type="match status" value="1"/>
</dbReference>
<evidence type="ECO:0000313" key="1">
    <source>
        <dbReference type="EMBL" id="GAI91186.1"/>
    </source>
</evidence>
<feature type="non-terminal residue" evidence="1">
    <location>
        <position position="283"/>
    </location>
</feature>
<proteinExistence type="predicted"/>
<dbReference type="GO" id="GO:0051536">
    <property type="term" value="F:iron-sulfur cluster binding"/>
    <property type="evidence" value="ECO:0007669"/>
    <property type="project" value="InterPro"/>
</dbReference>
<dbReference type="SUPFAM" id="SSF102114">
    <property type="entry name" value="Radical SAM enzymes"/>
    <property type="match status" value="1"/>
</dbReference>
<sequence>DSITYNCSLHDVCPYCYAYEQNKYFSEMPFRLLKSILNWIQELNDPIILKILGGEATEYEHFGNFLDVLYQYPIIQPTLYTNGLFGIEVLSSLVKCDSIKHIFFHYDNKYVLRKPSEKKKFENNMFKLFESGKKITLRYNTDELDFDFRELLEYATKLNADIVYSFSAPSMTNKEYINLLDYKPFLPRLEEFTRESSNISVHVCSSRPFPLCLVEPQKRNIFKNQGNIQTTCEPYPTINPDGSFLICSVLFRCKSKPVKDKTHFFKLLETCVRISEKVKWQVP</sequence>
<protein>
    <submittedName>
        <fullName evidence="1">Uncharacterized protein</fullName>
    </submittedName>
</protein>
<dbReference type="EMBL" id="BARW01016450">
    <property type="protein sequence ID" value="GAI91186.1"/>
    <property type="molecule type" value="Genomic_DNA"/>
</dbReference>
<accession>X1TIJ7</accession>
<feature type="non-terminal residue" evidence="1">
    <location>
        <position position="1"/>
    </location>
</feature>
<name>X1TIJ7_9ZZZZ</name>